<gene>
    <name evidence="1" type="ORF">FALBO_8305</name>
</gene>
<dbReference type="EMBL" id="JAADYS010001132">
    <property type="protein sequence ID" value="KAF4464873.1"/>
    <property type="molecule type" value="Genomic_DNA"/>
</dbReference>
<dbReference type="AlphaFoldDB" id="A0A8H4LB36"/>
<sequence length="80" mass="8623">MGAPGGYFPYCQDALPFHLPTKNIYRTVYLSRRLAIRRASAAVAVAAVRTAAAAATATASLDAWRRALAALRRGFGHYRG</sequence>
<name>A0A8H4LB36_9HYPO</name>
<keyword evidence="2" id="KW-1185">Reference proteome</keyword>
<organism evidence="1 2">
    <name type="scientific">Fusarium albosuccineum</name>
    <dbReference type="NCBI Taxonomy" id="1237068"/>
    <lineage>
        <taxon>Eukaryota</taxon>
        <taxon>Fungi</taxon>
        <taxon>Dikarya</taxon>
        <taxon>Ascomycota</taxon>
        <taxon>Pezizomycotina</taxon>
        <taxon>Sordariomycetes</taxon>
        <taxon>Hypocreomycetidae</taxon>
        <taxon>Hypocreales</taxon>
        <taxon>Nectriaceae</taxon>
        <taxon>Fusarium</taxon>
        <taxon>Fusarium decemcellulare species complex</taxon>
    </lineage>
</organism>
<comment type="caution">
    <text evidence="1">The sequence shown here is derived from an EMBL/GenBank/DDBJ whole genome shotgun (WGS) entry which is preliminary data.</text>
</comment>
<accession>A0A8H4LB36</accession>
<proteinExistence type="predicted"/>
<dbReference type="Proteomes" id="UP000554235">
    <property type="component" value="Unassembled WGS sequence"/>
</dbReference>
<reference evidence="1 2" key="1">
    <citation type="submission" date="2020-01" db="EMBL/GenBank/DDBJ databases">
        <title>Identification and distribution of gene clusters putatively required for synthesis of sphingolipid metabolism inhibitors in phylogenetically diverse species of the filamentous fungus Fusarium.</title>
        <authorList>
            <person name="Kim H.-S."/>
            <person name="Busman M."/>
            <person name="Brown D.W."/>
            <person name="Divon H."/>
            <person name="Uhlig S."/>
            <person name="Proctor R.H."/>
        </authorList>
    </citation>
    <scope>NUCLEOTIDE SEQUENCE [LARGE SCALE GENOMIC DNA]</scope>
    <source>
        <strain evidence="1 2">NRRL 20459</strain>
    </source>
</reference>
<evidence type="ECO:0000313" key="2">
    <source>
        <dbReference type="Proteomes" id="UP000554235"/>
    </source>
</evidence>
<evidence type="ECO:0000313" key="1">
    <source>
        <dbReference type="EMBL" id="KAF4464873.1"/>
    </source>
</evidence>
<protein>
    <submittedName>
        <fullName evidence="1">Uncharacterized protein</fullName>
    </submittedName>
</protein>